<dbReference type="InterPro" id="IPR005119">
    <property type="entry name" value="LysR_subst-bd"/>
</dbReference>
<evidence type="ECO:0000259" key="5">
    <source>
        <dbReference type="PROSITE" id="PS50931"/>
    </source>
</evidence>
<dbReference type="PRINTS" id="PR00039">
    <property type="entry name" value="HTHLYSR"/>
</dbReference>
<dbReference type="SUPFAM" id="SSF53850">
    <property type="entry name" value="Periplasmic binding protein-like II"/>
    <property type="match status" value="1"/>
</dbReference>
<keyword evidence="2" id="KW-0805">Transcription regulation</keyword>
<dbReference type="Proteomes" id="UP000186684">
    <property type="component" value="Unassembled WGS sequence"/>
</dbReference>
<feature type="domain" description="HTH lysR-type" evidence="5">
    <location>
        <begin position="4"/>
        <end position="60"/>
    </location>
</feature>
<protein>
    <submittedName>
        <fullName evidence="6">Transcriptional regulator, LysR family</fullName>
    </submittedName>
</protein>
<dbReference type="AlphaFoldDB" id="A0A1N7N9M0"/>
<dbReference type="GO" id="GO:0003700">
    <property type="term" value="F:DNA-binding transcription factor activity"/>
    <property type="evidence" value="ECO:0007669"/>
    <property type="project" value="InterPro"/>
</dbReference>
<evidence type="ECO:0000256" key="4">
    <source>
        <dbReference type="ARBA" id="ARBA00023163"/>
    </source>
</evidence>
<reference evidence="7" key="1">
    <citation type="submission" date="2017-01" db="EMBL/GenBank/DDBJ databases">
        <authorList>
            <person name="Varghese N."/>
            <person name="Submissions S."/>
        </authorList>
    </citation>
    <scope>NUCLEOTIDE SEQUENCE [LARGE SCALE GENOMIC DNA]</scope>
    <source>
        <strain evidence="7">DSM 29430</strain>
    </source>
</reference>
<dbReference type="GO" id="GO:0003677">
    <property type="term" value="F:DNA binding"/>
    <property type="evidence" value="ECO:0007669"/>
    <property type="project" value="UniProtKB-KW"/>
</dbReference>
<dbReference type="InterPro" id="IPR036390">
    <property type="entry name" value="WH_DNA-bd_sf"/>
</dbReference>
<dbReference type="SUPFAM" id="SSF46785">
    <property type="entry name" value="Winged helix' DNA-binding domain"/>
    <property type="match status" value="1"/>
</dbReference>
<evidence type="ECO:0000256" key="1">
    <source>
        <dbReference type="ARBA" id="ARBA00009437"/>
    </source>
</evidence>
<dbReference type="InterPro" id="IPR050176">
    <property type="entry name" value="LTTR"/>
</dbReference>
<name>A0A1N7N9M0_9RHOB</name>
<dbReference type="NCBIfam" id="NF002964">
    <property type="entry name" value="PRK03635.1"/>
    <property type="match status" value="1"/>
</dbReference>
<keyword evidence="4" id="KW-0804">Transcription</keyword>
<accession>A0A1N7N9M0</accession>
<dbReference type="Pfam" id="PF00126">
    <property type="entry name" value="HTH_1"/>
    <property type="match status" value="1"/>
</dbReference>
<keyword evidence="7" id="KW-1185">Reference proteome</keyword>
<dbReference type="PANTHER" id="PTHR30579">
    <property type="entry name" value="TRANSCRIPTIONAL REGULATOR"/>
    <property type="match status" value="1"/>
</dbReference>
<proteinExistence type="inferred from homology"/>
<dbReference type="NCBIfam" id="TIGR03298">
    <property type="entry name" value="argP"/>
    <property type="match status" value="1"/>
</dbReference>
<dbReference type="Gene3D" id="1.10.10.10">
    <property type="entry name" value="Winged helix-like DNA-binding domain superfamily/Winged helix DNA-binding domain"/>
    <property type="match status" value="1"/>
</dbReference>
<dbReference type="InterPro" id="IPR017685">
    <property type="entry name" value="ArgP"/>
</dbReference>
<dbReference type="PROSITE" id="PS50931">
    <property type="entry name" value="HTH_LYSR"/>
    <property type="match status" value="1"/>
</dbReference>
<dbReference type="Pfam" id="PF03466">
    <property type="entry name" value="LysR_substrate"/>
    <property type="match status" value="1"/>
</dbReference>
<dbReference type="PANTHER" id="PTHR30579:SF2">
    <property type="entry name" value="HTH-TYPE TRANSCRIPTIONAL REGULATOR ARGP"/>
    <property type="match status" value="1"/>
</dbReference>
<dbReference type="InterPro" id="IPR036388">
    <property type="entry name" value="WH-like_DNA-bd_sf"/>
</dbReference>
<sequence>MLKLDYDAIVALAAVVREGRFDLAANSLNVTQSAISQRIKQLEDKVGSVLIVRGRPCVPTEAGLHLCRYAEQVELLQHELNDRMNALAGTAGTVAAQIRISVNNDSLATWFPHVIKRAKNELGIRFDIFPDDQEHTETRLKTGEALAVVTAIETPVQGCRRVSLGAMDYIAVASPEFFEENFPDGVSLKSLENTACLAFDRKDTIQDQWMMNCFGETVRVLTHMVPSYEGYVACCVNGTAWGLVPSVAARAYIERGELVELSPENAVRVSLHWQTSTQSSEILRRLGDLVLEVAKEYLSPDMYREE</sequence>
<dbReference type="Gene3D" id="3.40.190.290">
    <property type="match status" value="1"/>
</dbReference>
<keyword evidence="3" id="KW-0238">DNA-binding</keyword>
<evidence type="ECO:0000313" key="6">
    <source>
        <dbReference type="EMBL" id="SIS95055.1"/>
    </source>
</evidence>
<dbReference type="InterPro" id="IPR000847">
    <property type="entry name" value="LysR_HTH_N"/>
</dbReference>
<dbReference type="EMBL" id="FTOQ01000007">
    <property type="protein sequence ID" value="SIS95055.1"/>
    <property type="molecule type" value="Genomic_DNA"/>
</dbReference>
<evidence type="ECO:0000256" key="2">
    <source>
        <dbReference type="ARBA" id="ARBA00023015"/>
    </source>
</evidence>
<dbReference type="NCBIfam" id="NF009888">
    <property type="entry name" value="PRK13348.1"/>
    <property type="match status" value="1"/>
</dbReference>
<evidence type="ECO:0000256" key="3">
    <source>
        <dbReference type="ARBA" id="ARBA00023125"/>
    </source>
</evidence>
<comment type="similarity">
    <text evidence="1">Belongs to the LysR transcriptional regulatory family.</text>
</comment>
<evidence type="ECO:0000313" key="7">
    <source>
        <dbReference type="Proteomes" id="UP000186684"/>
    </source>
</evidence>
<gene>
    <name evidence="6" type="ORF">SAMN05421759_107108</name>
</gene>
<dbReference type="STRING" id="633194.SAMN05421759_107108"/>
<organism evidence="6 7">
    <name type="scientific">Roseivivax lentus</name>
    <dbReference type="NCBI Taxonomy" id="633194"/>
    <lineage>
        <taxon>Bacteria</taxon>
        <taxon>Pseudomonadati</taxon>
        <taxon>Pseudomonadota</taxon>
        <taxon>Alphaproteobacteria</taxon>
        <taxon>Rhodobacterales</taxon>
        <taxon>Roseobacteraceae</taxon>
        <taxon>Roseivivax</taxon>
    </lineage>
</organism>